<keyword evidence="3" id="KW-1185">Reference proteome</keyword>
<keyword evidence="1" id="KW-1133">Transmembrane helix</keyword>
<evidence type="ECO:0000256" key="1">
    <source>
        <dbReference type="SAM" id="Phobius"/>
    </source>
</evidence>
<proteinExistence type="predicted"/>
<accession>A0ABX9HFA4</accession>
<evidence type="ECO:0000313" key="2">
    <source>
        <dbReference type="EMBL" id="RDB65400.1"/>
    </source>
</evidence>
<organism evidence="2 3">
    <name type="scientific">Eggerthella sinensis</name>
    <dbReference type="NCBI Taxonomy" id="242230"/>
    <lineage>
        <taxon>Bacteria</taxon>
        <taxon>Bacillati</taxon>
        <taxon>Actinomycetota</taxon>
        <taxon>Coriobacteriia</taxon>
        <taxon>Eggerthellales</taxon>
        <taxon>Eggerthellaceae</taxon>
        <taxon>Eggerthella</taxon>
    </lineage>
</organism>
<feature type="transmembrane region" description="Helical" evidence="1">
    <location>
        <begin position="45"/>
        <end position="66"/>
    </location>
</feature>
<gene>
    <name evidence="2" type="ORF">C1876_16005</name>
</gene>
<keyword evidence="1" id="KW-0472">Membrane</keyword>
<evidence type="ECO:0000313" key="3">
    <source>
        <dbReference type="Proteomes" id="UP000253817"/>
    </source>
</evidence>
<dbReference type="Proteomes" id="UP000253817">
    <property type="component" value="Unassembled WGS sequence"/>
</dbReference>
<protein>
    <submittedName>
        <fullName evidence="2">Uncharacterized protein</fullName>
    </submittedName>
</protein>
<reference evidence="2 3" key="1">
    <citation type="journal article" date="2018" name="Elife">
        <title>Discovery and characterization of a prevalent human gut bacterial enzyme sufficient for the inactivation of a family of plant toxins.</title>
        <authorList>
            <person name="Koppel N."/>
            <person name="Bisanz J.E."/>
            <person name="Pandelia M.E."/>
            <person name="Turnbaugh P.J."/>
            <person name="Balskus E.P."/>
        </authorList>
    </citation>
    <scope>NUCLEOTIDE SEQUENCE [LARGE SCALE GENOMIC DNA]</scope>
    <source>
        <strain evidence="2 3">DSM 16107</strain>
    </source>
</reference>
<comment type="caution">
    <text evidence="2">The sequence shown here is derived from an EMBL/GenBank/DDBJ whole genome shotgun (WGS) entry which is preliminary data.</text>
</comment>
<name>A0ABX9HFA4_9ACTN</name>
<keyword evidence="1" id="KW-0812">Transmembrane</keyword>
<dbReference type="EMBL" id="PPTT01000039">
    <property type="protein sequence ID" value="RDB65400.1"/>
    <property type="molecule type" value="Genomic_DNA"/>
</dbReference>
<sequence>MLLQCENPSRWKLTPDIEHYLRLVFKVPAANIHRCFWLYVKSEQYIFLITQIVFILSFERIISMLINNLPSNYF</sequence>